<proteinExistence type="predicted"/>
<evidence type="ECO:0000313" key="2">
    <source>
        <dbReference type="Proteomes" id="UP000233786"/>
    </source>
</evidence>
<dbReference type="EMBL" id="PJNB01000001">
    <property type="protein sequence ID" value="PKW19313.1"/>
    <property type="molecule type" value="Genomic_DNA"/>
</dbReference>
<keyword evidence="2" id="KW-1185">Reference proteome</keyword>
<evidence type="ECO:0008006" key="3">
    <source>
        <dbReference type="Google" id="ProtNLM"/>
    </source>
</evidence>
<accession>A0A2N3Y8W4</accession>
<sequence length="116" mass="13399">MPPVPAPGAFSRPEDKWYQRDTTRYHFGMGMTLRLNDDDNAKLREVAEREGRSMHEIAVTALHEYFARHEEFRANQVRRFLAEDADLLELLSRRRGSTMPIVSPRCSASGLSTFCR</sequence>
<dbReference type="SUPFAM" id="SSF47598">
    <property type="entry name" value="Ribbon-helix-helix"/>
    <property type="match status" value="1"/>
</dbReference>
<dbReference type="Proteomes" id="UP000233786">
    <property type="component" value="Unassembled WGS sequence"/>
</dbReference>
<dbReference type="STRING" id="994479.GCA_000194155_00688"/>
<comment type="caution">
    <text evidence="1">The sequence shown here is derived from an EMBL/GenBank/DDBJ whole genome shotgun (WGS) entry which is preliminary data.</text>
</comment>
<dbReference type="InterPro" id="IPR013321">
    <property type="entry name" value="Arc_rbn_hlx_hlx"/>
</dbReference>
<reference evidence="1" key="1">
    <citation type="submission" date="2017-12" db="EMBL/GenBank/DDBJ databases">
        <title>Sequencing the genomes of 1000 Actinobacteria strains.</title>
        <authorList>
            <person name="Klenk H.-P."/>
        </authorList>
    </citation>
    <scope>NUCLEOTIDE SEQUENCE [LARGE SCALE GENOMIC DNA]</scope>
    <source>
        <strain evidence="1">DSM 44228</strain>
    </source>
</reference>
<dbReference type="GO" id="GO:0006355">
    <property type="term" value="P:regulation of DNA-templated transcription"/>
    <property type="evidence" value="ECO:0007669"/>
    <property type="project" value="InterPro"/>
</dbReference>
<dbReference type="Gene3D" id="1.10.1220.10">
    <property type="entry name" value="Met repressor-like"/>
    <property type="match status" value="1"/>
</dbReference>
<organism evidence="1 2">
    <name type="scientific">Saccharopolyspora spinosa</name>
    <dbReference type="NCBI Taxonomy" id="60894"/>
    <lineage>
        <taxon>Bacteria</taxon>
        <taxon>Bacillati</taxon>
        <taxon>Actinomycetota</taxon>
        <taxon>Actinomycetes</taxon>
        <taxon>Pseudonocardiales</taxon>
        <taxon>Pseudonocardiaceae</taxon>
        <taxon>Saccharopolyspora</taxon>
    </lineage>
</organism>
<name>A0A2N3Y8W4_SACSN</name>
<dbReference type="InterPro" id="IPR010985">
    <property type="entry name" value="Ribbon_hlx_hlx"/>
</dbReference>
<gene>
    <name evidence="1" type="ORF">A8926_7478</name>
</gene>
<protein>
    <recommendedName>
        <fullName evidence="3">Ribbon-helix-helix CopG family protein</fullName>
    </recommendedName>
</protein>
<dbReference type="AlphaFoldDB" id="A0A2N3Y8W4"/>
<evidence type="ECO:0000313" key="1">
    <source>
        <dbReference type="EMBL" id="PKW19313.1"/>
    </source>
</evidence>